<dbReference type="AlphaFoldDB" id="K1SKE9"/>
<proteinExistence type="predicted"/>
<keyword evidence="1" id="KW-1133">Transmembrane helix</keyword>
<evidence type="ECO:0000313" key="2">
    <source>
        <dbReference type="EMBL" id="EKC47831.1"/>
    </source>
</evidence>
<organism evidence="2">
    <name type="scientific">human gut metagenome</name>
    <dbReference type="NCBI Taxonomy" id="408170"/>
    <lineage>
        <taxon>unclassified sequences</taxon>
        <taxon>metagenomes</taxon>
        <taxon>organismal metagenomes</taxon>
    </lineage>
</organism>
<feature type="transmembrane region" description="Helical" evidence="1">
    <location>
        <begin position="72"/>
        <end position="90"/>
    </location>
</feature>
<feature type="transmembrane region" description="Helical" evidence="1">
    <location>
        <begin position="6"/>
        <end position="24"/>
    </location>
</feature>
<dbReference type="EMBL" id="AJWY01013182">
    <property type="protein sequence ID" value="EKC47831.1"/>
    <property type="molecule type" value="Genomic_DNA"/>
</dbReference>
<protein>
    <submittedName>
        <fullName evidence="2">Uncharacterized protein</fullName>
    </submittedName>
</protein>
<keyword evidence="1" id="KW-0472">Membrane</keyword>
<accession>K1SKE9</accession>
<name>K1SKE9_9ZZZZ</name>
<evidence type="ECO:0000256" key="1">
    <source>
        <dbReference type="SAM" id="Phobius"/>
    </source>
</evidence>
<feature type="transmembrane region" description="Helical" evidence="1">
    <location>
        <begin position="97"/>
        <end position="117"/>
    </location>
</feature>
<keyword evidence="1" id="KW-0812">Transmembrane</keyword>
<reference evidence="2" key="1">
    <citation type="journal article" date="2013" name="Environ. Microbiol.">
        <title>Microbiota from the distal guts of lean and obese adolescents exhibit partial functional redundancy besides clear differences in community structure.</title>
        <authorList>
            <person name="Ferrer M."/>
            <person name="Ruiz A."/>
            <person name="Lanza F."/>
            <person name="Haange S.B."/>
            <person name="Oberbach A."/>
            <person name="Till H."/>
            <person name="Bargiela R."/>
            <person name="Campoy C."/>
            <person name="Segura M.T."/>
            <person name="Richter M."/>
            <person name="von Bergen M."/>
            <person name="Seifert J."/>
            <person name="Suarez A."/>
        </authorList>
    </citation>
    <scope>NUCLEOTIDE SEQUENCE</scope>
</reference>
<feature type="transmembrane region" description="Helical" evidence="1">
    <location>
        <begin position="44"/>
        <end position="66"/>
    </location>
</feature>
<sequence length="134" mass="14858">MGCGKKIAAAVHIDIIVFIFQNSIMKIRKGCVSMRFLKFVGKMVLKLVALPVLFVLGLICLLAKLVVNVSSFAIGALILYILGCCIYCVFQSLWLQLGLLVGIGLAVYAVLFLFVLFQEIGEHIKENLRDFIFS</sequence>
<gene>
    <name evidence="2" type="ORF">LEA_19180</name>
</gene>
<comment type="caution">
    <text evidence="2">The sequence shown here is derived from an EMBL/GenBank/DDBJ whole genome shotgun (WGS) entry which is preliminary data.</text>
</comment>